<organism evidence="1 2">
    <name type="scientific">Tritrichomonas musculus</name>
    <dbReference type="NCBI Taxonomy" id="1915356"/>
    <lineage>
        <taxon>Eukaryota</taxon>
        <taxon>Metamonada</taxon>
        <taxon>Parabasalia</taxon>
        <taxon>Tritrichomonadida</taxon>
        <taxon>Tritrichomonadidae</taxon>
        <taxon>Tritrichomonas</taxon>
    </lineage>
</organism>
<accession>A0ABR2HKE0</accession>
<dbReference type="EMBL" id="JAPFFF010000027">
    <property type="protein sequence ID" value="KAK8848084.1"/>
    <property type="molecule type" value="Genomic_DNA"/>
</dbReference>
<evidence type="ECO:0000313" key="2">
    <source>
        <dbReference type="Proteomes" id="UP001470230"/>
    </source>
</evidence>
<comment type="caution">
    <text evidence="1">The sequence shown here is derived from an EMBL/GenBank/DDBJ whole genome shotgun (WGS) entry which is preliminary data.</text>
</comment>
<dbReference type="Proteomes" id="UP001470230">
    <property type="component" value="Unassembled WGS sequence"/>
</dbReference>
<keyword evidence="2" id="KW-1185">Reference proteome</keyword>
<gene>
    <name evidence="1" type="ORF">M9Y10_019140</name>
</gene>
<name>A0ABR2HKE0_9EUKA</name>
<evidence type="ECO:0000313" key="1">
    <source>
        <dbReference type="EMBL" id="KAK8848084.1"/>
    </source>
</evidence>
<proteinExistence type="predicted"/>
<protein>
    <submittedName>
        <fullName evidence="1">Uncharacterized protein</fullName>
    </submittedName>
</protein>
<sequence length="119" mass="14665">MATRIEKYINELYETFENEEYLYDETSYDEYQEDEYQEDDQEVLSTIYMFFEYNDINKIKCVEDIMKNLPEIGDDEDCYELCYNCLTEKYSIYEINEKLLTLNDENKVEFIEKIIRTMF</sequence>
<reference evidence="1 2" key="1">
    <citation type="submission" date="2024-04" db="EMBL/GenBank/DDBJ databases">
        <title>Tritrichomonas musculus Genome.</title>
        <authorList>
            <person name="Alves-Ferreira E."/>
            <person name="Grigg M."/>
            <person name="Lorenzi H."/>
            <person name="Galac M."/>
        </authorList>
    </citation>
    <scope>NUCLEOTIDE SEQUENCE [LARGE SCALE GENOMIC DNA]</scope>
    <source>
        <strain evidence="1 2">EAF2021</strain>
    </source>
</reference>